<dbReference type="AlphaFoldDB" id="A0AAD7CDT5"/>
<proteinExistence type="predicted"/>
<reference evidence="1" key="1">
    <citation type="submission" date="2023-03" db="EMBL/GenBank/DDBJ databases">
        <title>Massive genome expansion in bonnet fungi (Mycena s.s.) driven by repeated elements and novel gene families across ecological guilds.</title>
        <authorList>
            <consortium name="Lawrence Berkeley National Laboratory"/>
            <person name="Harder C.B."/>
            <person name="Miyauchi S."/>
            <person name="Viragh M."/>
            <person name="Kuo A."/>
            <person name="Thoen E."/>
            <person name="Andreopoulos B."/>
            <person name="Lu D."/>
            <person name="Skrede I."/>
            <person name="Drula E."/>
            <person name="Henrissat B."/>
            <person name="Morin E."/>
            <person name="Kohler A."/>
            <person name="Barry K."/>
            <person name="LaButti K."/>
            <person name="Morin E."/>
            <person name="Salamov A."/>
            <person name="Lipzen A."/>
            <person name="Mereny Z."/>
            <person name="Hegedus B."/>
            <person name="Baldrian P."/>
            <person name="Stursova M."/>
            <person name="Weitz H."/>
            <person name="Taylor A."/>
            <person name="Grigoriev I.V."/>
            <person name="Nagy L.G."/>
            <person name="Martin F."/>
            <person name="Kauserud H."/>
        </authorList>
    </citation>
    <scope>NUCLEOTIDE SEQUENCE</scope>
    <source>
        <strain evidence="1">9284</strain>
    </source>
</reference>
<dbReference type="SUPFAM" id="SSF52047">
    <property type="entry name" value="RNI-like"/>
    <property type="match status" value="1"/>
</dbReference>
<evidence type="ECO:0000313" key="1">
    <source>
        <dbReference type="EMBL" id="KAJ7646500.1"/>
    </source>
</evidence>
<dbReference type="Proteomes" id="UP001221142">
    <property type="component" value="Unassembled WGS sequence"/>
</dbReference>
<evidence type="ECO:0000313" key="2">
    <source>
        <dbReference type="Proteomes" id="UP001221142"/>
    </source>
</evidence>
<name>A0AAD7CDT5_9AGAR</name>
<dbReference type="Gene3D" id="3.80.10.10">
    <property type="entry name" value="Ribonuclease Inhibitor"/>
    <property type="match status" value="1"/>
</dbReference>
<accession>A0AAD7CDT5</accession>
<protein>
    <recommendedName>
        <fullName evidence="3">F-box domain-containing protein</fullName>
    </recommendedName>
</protein>
<dbReference type="EMBL" id="JARKIF010000002">
    <property type="protein sequence ID" value="KAJ7646500.1"/>
    <property type="molecule type" value="Genomic_DNA"/>
</dbReference>
<evidence type="ECO:0008006" key="3">
    <source>
        <dbReference type="Google" id="ProtNLM"/>
    </source>
</evidence>
<organism evidence="1 2">
    <name type="scientific">Roridomyces roridus</name>
    <dbReference type="NCBI Taxonomy" id="1738132"/>
    <lineage>
        <taxon>Eukaryota</taxon>
        <taxon>Fungi</taxon>
        <taxon>Dikarya</taxon>
        <taxon>Basidiomycota</taxon>
        <taxon>Agaricomycotina</taxon>
        <taxon>Agaricomycetes</taxon>
        <taxon>Agaricomycetidae</taxon>
        <taxon>Agaricales</taxon>
        <taxon>Marasmiineae</taxon>
        <taxon>Mycenaceae</taxon>
        <taxon>Roridomyces</taxon>
    </lineage>
</organism>
<gene>
    <name evidence="1" type="ORF">FB45DRAFT_890620</name>
</gene>
<keyword evidence="2" id="KW-1185">Reference proteome</keyword>
<dbReference type="InterPro" id="IPR032675">
    <property type="entry name" value="LRR_dom_sf"/>
</dbReference>
<comment type="caution">
    <text evidence="1">The sequence shown here is derived from an EMBL/GenBank/DDBJ whole genome shotgun (WGS) entry which is preliminary data.</text>
</comment>
<sequence length="484" mass="53955">MEAPPSFTLPDSLNSPASLAHLLASNSAPEGLESRIASAHLAELEEQAAFLEGVMAACVNRQADVLRSIQDHKSILSPVRRLPNELLVEIFMVVVRDAFYSGSPDSGPLAEYPWILQRVCRRWNVVALSTHTLWSWVYLDLDSVDEDDQGVVPVTQLFHERSGGSPLTLRVTEEEGKETDDVFKATLAHAERWQHLSLSLKAGSLLALDLDSVRGRLAALTTLKISAEIDAFETRFDEPMDSFTTAPNLTAVQMWIYDNNAATLLLPPFPLPWKQLTRLSITFASTEEALPILPQLSRIVELRLVFSHVEDVVLPPSSITLPALRCLEVKQTGYVHSTTFSLLDCLTCPILGHLLMERAADVDVVLRFITRSDCSSTLHSLYFLFDYITAEKALSLVREIPRLAVFHVGNLNDAPDLMVQALHAHWLTVRGISGTSRLSVRLVNGYYLPHIPIDNTHTFLPMQEDGLYIEFGEEIESVIDSKFH</sequence>